<evidence type="ECO:0000256" key="6">
    <source>
        <dbReference type="ARBA" id="ARBA00022918"/>
    </source>
</evidence>
<keyword evidence="4" id="KW-0255">Endonuclease</keyword>
<keyword evidence="6 9" id="KW-0695">RNA-directed DNA polymerase</keyword>
<keyword evidence="10" id="KW-1185">Reference proteome</keyword>
<dbReference type="InterPro" id="IPR056924">
    <property type="entry name" value="SH3_Tf2-1"/>
</dbReference>
<evidence type="ECO:0000313" key="9">
    <source>
        <dbReference type="EMBL" id="GJS90388.1"/>
    </source>
</evidence>
<proteinExistence type="predicted"/>
<dbReference type="SUPFAM" id="SSF56672">
    <property type="entry name" value="DNA/RNA polymerases"/>
    <property type="match status" value="1"/>
</dbReference>
<dbReference type="CDD" id="cd01647">
    <property type="entry name" value="RT_LTR"/>
    <property type="match status" value="1"/>
</dbReference>
<evidence type="ECO:0000259" key="7">
    <source>
        <dbReference type="Pfam" id="PF17917"/>
    </source>
</evidence>
<evidence type="ECO:0000256" key="2">
    <source>
        <dbReference type="ARBA" id="ARBA00022695"/>
    </source>
</evidence>
<dbReference type="PANTHER" id="PTHR37984">
    <property type="entry name" value="PROTEIN CBG26694"/>
    <property type="match status" value="1"/>
</dbReference>
<evidence type="ECO:0000259" key="8">
    <source>
        <dbReference type="Pfam" id="PF24626"/>
    </source>
</evidence>
<accession>A0ABQ4ZJK2</accession>
<comment type="caution">
    <text evidence="9">The sequence shown here is derived from an EMBL/GenBank/DDBJ whole genome shotgun (WGS) entry which is preliminary data.</text>
</comment>
<dbReference type="GO" id="GO:0003964">
    <property type="term" value="F:RNA-directed DNA polymerase activity"/>
    <property type="evidence" value="ECO:0007669"/>
    <property type="project" value="UniProtKB-KW"/>
</dbReference>
<keyword evidence="3" id="KW-0540">Nuclease</keyword>
<keyword evidence="2" id="KW-0548">Nucleotidyltransferase</keyword>
<keyword evidence="5" id="KW-0378">Hydrolase</keyword>
<evidence type="ECO:0000256" key="3">
    <source>
        <dbReference type="ARBA" id="ARBA00022722"/>
    </source>
</evidence>
<dbReference type="Proteomes" id="UP001151760">
    <property type="component" value="Unassembled WGS sequence"/>
</dbReference>
<evidence type="ECO:0000313" key="10">
    <source>
        <dbReference type="Proteomes" id="UP001151760"/>
    </source>
</evidence>
<dbReference type="CDD" id="cd09274">
    <property type="entry name" value="RNase_HI_RT_Ty3"/>
    <property type="match status" value="1"/>
</dbReference>
<dbReference type="PANTHER" id="PTHR37984:SF5">
    <property type="entry name" value="PROTEIN NYNRIN-LIKE"/>
    <property type="match status" value="1"/>
</dbReference>
<feature type="domain" description="Tf2-1-like SH3-like" evidence="8">
    <location>
        <begin position="321"/>
        <end position="385"/>
    </location>
</feature>
<feature type="domain" description="Reverse transcriptase RNase H-like" evidence="7">
    <location>
        <begin position="96"/>
        <end position="193"/>
    </location>
</feature>
<reference evidence="9" key="1">
    <citation type="journal article" date="2022" name="Int. J. Mol. Sci.">
        <title>Draft Genome of Tanacetum Coccineum: Genomic Comparison of Closely Related Tanacetum-Family Plants.</title>
        <authorList>
            <person name="Yamashiro T."/>
            <person name="Shiraishi A."/>
            <person name="Nakayama K."/>
            <person name="Satake H."/>
        </authorList>
    </citation>
    <scope>NUCLEOTIDE SEQUENCE</scope>
</reference>
<dbReference type="EMBL" id="BQNB010011423">
    <property type="protein sequence ID" value="GJS90388.1"/>
    <property type="molecule type" value="Genomic_DNA"/>
</dbReference>
<evidence type="ECO:0000256" key="5">
    <source>
        <dbReference type="ARBA" id="ARBA00022801"/>
    </source>
</evidence>
<dbReference type="Gene3D" id="3.30.70.270">
    <property type="match status" value="1"/>
</dbReference>
<reference evidence="9" key="2">
    <citation type="submission" date="2022-01" db="EMBL/GenBank/DDBJ databases">
        <authorList>
            <person name="Yamashiro T."/>
            <person name="Shiraishi A."/>
            <person name="Satake H."/>
            <person name="Nakayama K."/>
        </authorList>
    </citation>
    <scope>NUCLEOTIDE SEQUENCE</scope>
</reference>
<sequence length="460" mass="54251">MKNRYPLLRIDDLFDQLQGSRVYSKIDLRFGYHQLKVREEDIPKTTSYLDKFVIVFIDDILIYSKSKEEHAEHLKLILELLKKEEFVLILALPEGSENFVVYCDAYRKGLGAVLMQREKFIAYVSRQLKIHEKNYTAHDLELGAVVFALKMWRHYLYGTKCVVFIDHKSLQHILDQKELNMRQRSWLELLSDYDCEIRYHPRKANVEARKEENFGTEDVCGMIKKLEQRTDGTLCLNGRSWIPCRVFLQQQLAAPFKALYGQKCRSPICLAEVGDAQLTGPEMVHVTTEKIIQIIKRIQAARDRQKSYADRRRRPLEFEVGDKVMLKVSPWKGVIRFGKRGKQNTRYIGPFKILAKVGMLAYRLELPKQLSRVYSTFHVSNLKKCFIDEPLAILLDEIQIDDKLNFIKELVKIMDREVKRLKQSRIPIVKGRWNSRRGPEFTWEHEDQMKKKYPHLFVNP</sequence>
<dbReference type="InterPro" id="IPR041373">
    <property type="entry name" value="RT_RNaseH"/>
</dbReference>
<dbReference type="Pfam" id="PF17917">
    <property type="entry name" value="RT_RNaseH"/>
    <property type="match status" value="1"/>
</dbReference>
<evidence type="ECO:0000256" key="1">
    <source>
        <dbReference type="ARBA" id="ARBA00022679"/>
    </source>
</evidence>
<keyword evidence="1" id="KW-0808">Transferase</keyword>
<dbReference type="Gene3D" id="3.10.20.370">
    <property type="match status" value="1"/>
</dbReference>
<dbReference type="InterPro" id="IPR043502">
    <property type="entry name" value="DNA/RNA_pol_sf"/>
</dbReference>
<gene>
    <name evidence="9" type="ORF">Tco_0773024</name>
</gene>
<dbReference type="InterPro" id="IPR043128">
    <property type="entry name" value="Rev_trsase/Diguanyl_cyclase"/>
</dbReference>
<evidence type="ECO:0000256" key="4">
    <source>
        <dbReference type="ARBA" id="ARBA00022759"/>
    </source>
</evidence>
<protein>
    <submittedName>
        <fullName evidence="9">Reverse transcriptase domain-containing protein</fullName>
    </submittedName>
</protein>
<organism evidence="9 10">
    <name type="scientific">Tanacetum coccineum</name>
    <dbReference type="NCBI Taxonomy" id="301880"/>
    <lineage>
        <taxon>Eukaryota</taxon>
        <taxon>Viridiplantae</taxon>
        <taxon>Streptophyta</taxon>
        <taxon>Embryophyta</taxon>
        <taxon>Tracheophyta</taxon>
        <taxon>Spermatophyta</taxon>
        <taxon>Magnoliopsida</taxon>
        <taxon>eudicotyledons</taxon>
        <taxon>Gunneridae</taxon>
        <taxon>Pentapetalae</taxon>
        <taxon>asterids</taxon>
        <taxon>campanulids</taxon>
        <taxon>Asterales</taxon>
        <taxon>Asteraceae</taxon>
        <taxon>Asteroideae</taxon>
        <taxon>Anthemideae</taxon>
        <taxon>Anthemidinae</taxon>
        <taxon>Tanacetum</taxon>
    </lineage>
</organism>
<dbReference type="InterPro" id="IPR050951">
    <property type="entry name" value="Retrovirus_Pol_polyprotein"/>
</dbReference>
<dbReference type="Pfam" id="PF24626">
    <property type="entry name" value="SH3_Tf2-1"/>
    <property type="match status" value="1"/>
</dbReference>
<name>A0ABQ4ZJK2_9ASTR</name>